<dbReference type="Proteomes" id="UP001147695">
    <property type="component" value="Unassembled WGS sequence"/>
</dbReference>
<feature type="compositionally biased region" description="Polar residues" evidence="1">
    <location>
        <begin position="11"/>
        <end position="20"/>
    </location>
</feature>
<reference evidence="2" key="1">
    <citation type="submission" date="2022-12" db="EMBL/GenBank/DDBJ databases">
        <authorList>
            <person name="Petersen C."/>
        </authorList>
    </citation>
    <scope>NUCLEOTIDE SEQUENCE</scope>
    <source>
        <strain evidence="2">IBT 35673</strain>
    </source>
</reference>
<organism evidence="2 3">
    <name type="scientific">Penicillium brevicompactum</name>
    <dbReference type="NCBI Taxonomy" id="5074"/>
    <lineage>
        <taxon>Eukaryota</taxon>
        <taxon>Fungi</taxon>
        <taxon>Dikarya</taxon>
        <taxon>Ascomycota</taxon>
        <taxon>Pezizomycotina</taxon>
        <taxon>Eurotiomycetes</taxon>
        <taxon>Eurotiomycetidae</taxon>
        <taxon>Eurotiales</taxon>
        <taxon>Aspergillaceae</taxon>
        <taxon>Penicillium</taxon>
    </lineage>
</organism>
<proteinExistence type="predicted"/>
<dbReference type="EMBL" id="JAPZBQ010000005">
    <property type="protein sequence ID" value="KAJ5327958.1"/>
    <property type="molecule type" value="Genomic_DNA"/>
</dbReference>
<sequence length="110" mass="12349">MARGTPHAQGTECSSSTDSVHATEFSTKDQHKLFFKLKKTLTKTFGKHMDRNELEMIIKNLDEQSQRHPSIQISKLSIKDVESSLGLSYDKNDTDMSGMKSLELPPHLGT</sequence>
<evidence type="ECO:0000313" key="2">
    <source>
        <dbReference type="EMBL" id="KAJ5327958.1"/>
    </source>
</evidence>
<protein>
    <submittedName>
        <fullName evidence="2">Uncharacterized protein</fullName>
    </submittedName>
</protein>
<feature type="region of interest" description="Disordered" evidence="1">
    <location>
        <begin position="1"/>
        <end position="22"/>
    </location>
</feature>
<gene>
    <name evidence="2" type="ORF">N7452_008348</name>
</gene>
<comment type="caution">
    <text evidence="2">The sequence shown here is derived from an EMBL/GenBank/DDBJ whole genome shotgun (WGS) entry which is preliminary data.</text>
</comment>
<evidence type="ECO:0000256" key="1">
    <source>
        <dbReference type="SAM" id="MobiDB-lite"/>
    </source>
</evidence>
<name>A0A9W9Q949_PENBR</name>
<feature type="region of interest" description="Disordered" evidence="1">
    <location>
        <begin position="87"/>
        <end position="110"/>
    </location>
</feature>
<evidence type="ECO:0000313" key="3">
    <source>
        <dbReference type="Proteomes" id="UP001147695"/>
    </source>
</evidence>
<dbReference type="AlphaFoldDB" id="A0A9W9Q949"/>
<reference evidence="2" key="2">
    <citation type="journal article" date="2023" name="IMA Fungus">
        <title>Comparative genomic study of the Penicillium genus elucidates a diverse pangenome and 15 lateral gene transfer events.</title>
        <authorList>
            <person name="Petersen C."/>
            <person name="Sorensen T."/>
            <person name="Nielsen M.R."/>
            <person name="Sondergaard T.E."/>
            <person name="Sorensen J.L."/>
            <person name="Fitzpatrick D.A."/>
            <person name="Frisvad J.C."/>
            <person name="Nielsen K.L."/>
        </authorList>
    </citation>
    <scope>NUCLEOTIDE SEQUENCE</scope>
    <source>
        <strain evidence="2">IBT 35673</strain>
    </source>
</reference>
<accession>A0A9W9Q949</accession>